<dbReference type="InterPro" id="IPR005632">
    <property type="entry name" value="Chaperone_Skp"/>
</dbReference>
<feature type="chain" id="PRO_5038591100" evidence="4">
    <location>
        <begin position="26"/>
        <end position="142"/>
    </location>
</feature>
<dbReference type="PANTHER" id="PTHR35089">
    <property type="entry name" value="CHAPERONE PROTEIN SKP"/>
    <property type="match status" value="1"/>
</dbReference>
<dbReference type="AlphaFoldDB" id="A0A931AU08"/>
<name>A0A931AU08_9FIRM</name>
<dbReference type="Proteomes" id="UP000621436">
    <property type="component" value="Unassembled WGS sequence"/>
</dbReference>
<accession>A0A931AU08</accession>
<dbReference type="RefSeq" id="WP_270454960.1">
    <property type="nucleotide sequence ID" value="NZ_JADPIE010000008.1"/>
</dbReference>
<comment type="caution">
    <text evidence="5">The sequence shown here is derived from an EMBL/GenBank/DDBJ whole genome shotgun (WGS) entry which is preliminary data.</text>
</comment>
<dbReference type="PANTHER" id="PTHR35089:SF1">
    <property type="entry name" value="CHAPERONE PROTEIN SKP"/>
    <property type="match status" value="1"/>
</dbReference>
<dbReference type="GO" id="GO:0005829">
    <property type="term" value="C:cytosol"/>
    <property type="evidence" value="ECO:0007669"/>
    <property type="project" value="TreeGrafter"/>
</dbReference>
<reference evidence="5" key="1">
    <citation type="submission" date="2020-11" db="EMBL/GenBank/DDBJ databases">
        <title>Halonatronomonas betainensis gen. nov., sp. nov. a novel haloalkaliphilic representative of the family Halanaerobiacae capable of betaine degradation.</title>
        <authorList>
            <person name="Boltyanskaya Y."/>
            <person name="Kevbrin V."/>
            <person name="Detkova E."/>
            <person name="Grouzdev D.S."/>
            <person name="Koziaeva V."/>
            <person name="Zhilina T."/>
        </authorList>
    </citation>
    <scope>NUCLEOTIDE SEQUENCE</scope>
    <source>
        <strain evidence="5">Z-7014</strain>
    </source>
</reference>
<organism evidence="5 6">
    <name type="scientific">Halonatronomonas betaini</name>
    <dbReference type="NCBI Taxonomy" id="2778430"/>
    <lineage>
        <taxon>Bacteria</taxon>
        <taxon>Bacillati</taxon>
        <taxon>Bacillota</taxon>
        <taxon>Clostridia</taxon>
        <taxon>Halanaerobiales</taxon>
        <taxon>Halarsenatibacteraceae</taxon>
        <taxon>Halonatronomonas</taxon>
    </lineage>
</organism>
<dbReference type="EMBL" id="JADPIE010000008">
    <property type="protein sequence ID" value="MBF8437901.1"/>
    <property type="molecule type" value="Genomic_DNA"/>
</dbReference>
<evidence type="ECO:0000313" key="6">
    <source>
        <dbReference type="Proteomes" id="UP000621436"/>
    </source>
</evidence>
<keyword evidence="2 4" id="KW-0732">Signal</keyword>
<evidence type="ECO:0000256" key="1">
    <source>
        <dbReference type="ARBA" id="ARBA00009091"/>
    </source>
</evidence>
<keyword evidence="6" id="KW-1185">Reference proteome</keyword>
<dbReference type="Pfam" id="PF03938">
    <property type="entry name" value="OmpH"/>
    <property type="match status" value="1"/>
</dbReference>
<evidence type="ECO:0000313" key="5">
    <source>
        <dbReference type="EMBL" id="MBF8437901.1"/>
    </source>
</evidence>
<dbReference type="InterPro" id="IPR024930">
    <property type="entry name" value="Skp_dom_sf"/>
</dbReference>
<keyword evidence="3" id="KW-0175">Coiled coil</keyword>
<feature type="coiled-coil region" evidence="3">
    <location>
        <begin position="48"/>
        <end position="98"/>
    </location>
</feature>
<gene>
    <name evidence="5" type="ORF">I0Q91_12470</name>
</gene>
<protein>
    <submittedName>
        <fullName evidence="5">OmpH family outer membrane protein</fullName>
    </submittedName>
</protein>
<proteinExistence type="inferred from homology"/>
<evidence type="ECO:0000256" key="4">
    <source>
        <dbReference type="SAM" id="SignalP"/>
    </source>
</evidence>
<evidence type="ECO:0000256" key="2">
    <source>
        <dbReference type="ARBA" id="ARBA00022729"/>
    </source>
</evidence>
<dbReference type="SMART" id="SM00935">
    <property type="entry name" value="OmpH"/>
    <property type="match status" value="1"/>
</dbReference>
<dbReference type="Gene3D" id="3.30.910.20">
    <property type="entry name" value="Skp domain"/>
    <property type="match status" value="1"/>
</dbReference>
<sequence>MLNKNKVLPLVLGLALVFLLSSPMAAMNAAVIEMETVTQEHPAAADLEAELQAEIMAVQEEFQEQAQDLDPEQDAEQMQQLQQQMQQEAQMIQQQLSDDLMEVIEPDLDSFREDHGYDLILIDAAVVSGAEDVTEDFIEYVQ</sequence>
<dbReference type="SUPFAM" id="SSF111384">
    <property type="entry name" value="OmpH-like"/>
    <property type="match status" value="1"/>
</dbReference>
<evidence type="ECO:0000256" key="3">
    <source>
        <dbReference type="SAM" id="Coils"/>
    </source>
</evidence>
<feature type="signal peptide" evidence="4">
    <location>
        <begin position="1"/>
        <end position="25"/>
    </location>
</feature>
<dbReference type="GO" id="GO:0051082">
    <property type="term" value="F:unfolded protein binding"/>
    <property type="evidence" value="ECO:0007669"/>
    <property type="project" value="InterPro"/>
</dbReference>
<comment type="similarity">
    <text evidence="1">Belongs to the Skp family.</text>
</comment>
<dbReference type="GO" id="GO:0050821">
    <property type="term" value="P:protein stabilization"/>
    <property type="evidence" value="ECO:0007669"/>
    <property type="project" value="TreeGrafter"/>
</dbReference>